<sequence>MIDVVGIGADGWSGLADASKRAVASAEVLFGSARQLDSVPPTEFAGRRVQWPSPLMPALTRLLADHENSPRCVLASGDPMFFGIGTTLVRMLGAENIRVLPHPSSASLACARLGWAVNDVEVVSLVARQPSSLIPALTHGRRVLVLSEDEQSISRVTQLLCDNGFGQSSVTVLAQLGGPDETVVTATAESWTGEAPDPLNVIAVDVVGARTSRVPGLPDECYSGDGQLTKNEIRALTLAALAPAAGETLWDVGGGSGSISIEWMRTHPSCRADIFEQSSERSKFISANAAALGVPSLRIHGRAPESFGDLASPDAVFVGGGVTEPGLLDACWDRLAEGGRMVVNAVTAESESLILQWYSRKGGVMKKFQVYRADALGSFTAWRPQLPVAQWVATK</sequence>
<dbReference type="SUPFAM" id="SSF53335">
    <property type="entry name" value="S-adenosyl-L-methionine-dependent methyltransferases"/>
    <property type="match status" value="1"/>
</dbReference>
<dbReference type="GO" id="GO:0008276">
    <property type="term" value="F:protein methyltransferase activity"/>
    <property type="evidence" value="ECO:0007669"/>
    <property type="project" value="InterPro"/>
</dbReference>
<dbReference type="AlphaFoldDB" id="A0A917D5B2"/>
<dbReference type="Proteomes" id="UP000654257">
    <property type="component" value="Unassembled WGS sequence"/>
</dbReference>
<keyword evidence="3" id="KW-0489">Methyltransferase</keyword>
<dbReference type="PANTHER" id="PTHR43182">
    <property type="entry name" value="COBALT-PRECORRIN-6B C(15)-METHYLTRANSFERASE (DECARBOXYLATING)"/>
    <property type="match status" value="1"/>
</dbReference>
<dbReference type="GO" id="GO:0009236">
    <property type="term" value="P:cobalamin biosynthetic process"/>
    <property type="evidence" value="ECO:0007669"/>
    <property type="project" value="UniProtKB-KW"/>
</dbReference>
<reference evidence="7" key="1">
    <citation type="journal article" date="2014" name="Int. J. Syst. Evol. Microbiol.">
        <title>Complete genome sequence of Corynebacterium casei LMG S-19264T (=DSM 44701T), isolated from a smear-ripened cheese.</title>
        <authorList>
            <consortium name="US DOE Joint Genome Institute (JGI-PGF)"/>
            <person name="Walter F."/>
            <person name="Albersmeier A."/>
            <person name="Kalinowski J."/>
            <person name="Ruckert C."/>
        </authorList>
    </citation>
    <scope>NUCLEOTIDE SEQUENCE</scope>
    <source>
        <strain evidence="7">CCM 7905</strain>
    </source>
</reference>
<dbReference type="PANTHER" id="PTHR43182:SF1">
    <property type="entry name" value="COBALT-PRECORRIN-7 C(5)-METHYLTRANSFERASE"/>
    <property type="match status" value="1"/>
</dbReference>
<reference evidence="7" key="2">
    <citation type="submission" date="2020-09" db="EMBL/GenBank/DDBJ databases">
        <authorList>
            <person name="Sun Q."/>
            <person name="Sedlacek I."/>
        </authorList>
    </citation>
    <scope>NUCLEOTIDE SEQUENCE</scope>
    <source>
        <strain evidence="7">CCM 7905</strain>
    </source>
</reference>
<evidence type="ECO:0000259" key="6">
    <source>
        <dbReference type="Pfam" id="PF00590"/>
    </source>
</evidence>
<dbReference type="InterPro" id="IPR014777">
    <property type="entry name" value="4pyrrole_Mease_sub1"/>
</dbReference>
<dbReference type="GO" id="GO:0032259">
    <property type="term" value="P:methylation"/>
    <property type="evidence" value="ECO:0007669"/>
    <property type="project" value="UniProtKB-KW"/>
</dbReference>
<dbReference type="Gene3D" id="3.40.1010.10">
    <property type="entry name" value="Cobalt-precorrin-4 Transmethylase, Domain 1"/>
    <property type="match status" value="1"/>
</dbReference>
<evidence type="ECO:0000256" key="3">
    <source>
        <dbReference type="ARBA" id="ARBA00022603"/>
    </source>
</evidence>
<dbReference type="Gene3D" id="3.30.950.10">
    <property type="entry name" value="Methyltransferase, Cobalt-precorrin-4 Transmethylase, Domain 2"/>
    <property type="match status" value="1"/>
</dbReference>
<dbReference type="Pfam" id="PF00590">
    <property type="entry name" value="TP_methylase"/>
    <property type="match status" value="1"/>
</dbReference>
<evidence type="ECO:0000313" key="7">
    <source>
        <dbReference type="EMBL" id="GGG10255.1"/>
    </source>
</evidence>
<dbReference type="NCBIfam" id="TIGR02467">
    <property type="entry name" value="CbiE"/>
    <property type="match status" value="1"/>
</dbReference>
<accession>A0A917D5B2</accession>
<organism evidence="7 8">
    <name type="scientific">Rhodococcoides trifolii</name>
    <dbReference type="NCBI Taxonomy" id="908250"/>
    <lineage>
        <taxon>Bacteria</taxon>
        <taxon>Bacillati</taxon>
        <taxon>Actinomycetota</taxon>
        <taxon>Actinomycetes</taxon>
        <taxon>Mycobacteriales</taxon>
        <taxon>Nocardiaceae</taxon>
        <taxon>Rhodococcoides</taxon>
    </lineage>
</organism>
<dbReference type="InterPro" id="IPR000878">
    <property type="entry name" value="4pyrrol_Mease"/>
</dbReference>
<feature type="domain" description="Tetrapyrrole methylase" evidence="6">
    <location>
        <begin position="4"/>
        <end position="189"/>
    </location>
</feature>
<keyword evidence="2" id="KW-0169">Cobalamin biosynthesis</keyword>
<evidence type="ECO:0000256" key="5">
    <source>
        <dbReference type="ARBA" id="ARBA00022691"/>
    </source>
</evidence>
<dbReference type="Gene3D" id="3.40.50.150">
    <property type="entry name" value="Vaccinia Virus protein VP39"/>
    <property type="match status" value="1"/>
</dbReference>
<proteinExistence type="predicted"/>
<dbReference type="InterPro" id="IPR012818">
    <property type="entry name" value="CbiE"/>
</dbReference>
<keyword evidence="5" id="KW-0949">S-adenosyl-L-methionine</keyword>
<comment type="pathway">
    <text evidence="1">Cofactor biosynthesis; adenosylcobalamin biosynthesis.</text>
</comment>
<dbReference type="InterPro" id="IPR014008">
    <property type="entry name" value="Cbl_synth_MTase_CbiT"/>
</dbReference>
<dbReference type="SUPFAM" id="SSF53790">
    <property type="entry name" value="Tetrapyrrole methylase"/>
    <property type="match status" value="1"/>
</dbReference>
<dbReference type="InterPro" id="IPR014776">
    <property type="entry name" value="4pyrrole_Mease_sub2"/>
</dbReference>
<evidence type="ECO:0000256" key="2">
    <source>
        <dbReference type="ARBA" id="ARBA00022573"/>
    </source>
</evidence>
<gene>
    <name evidence="7" type="primary">cobL</name>
    <name evidence="7" type="ORF">GCM10007304_25490</name>
</gene>
<comment type="caution">
    <text evidence="7">The sequence shown here is derived from an EMBL/GenBank/DDBJ whole genome shotgun (WGS) entry which is preliminary data.</text>
</comment>
<dbReference type="CDD" id="cd11644">
    <property type="entry name" value="Precorrin-6Y-MT"/>
    <property type="match status" value="1"/>
</dbReference>
<keyword evidence="4" id="KW-0808">Transferase</keyword>
<evidence type="ECO:0000256" key="1">
    <source>
        <dbReference type="ARBA" id="ARBA00004953"/>
    </source>
</evidence>
<dbReference type="PIRSF" id="PIRSF036428">
    <property type="entry name" value="CobL"/>
    <property type="match status" value="1"/>
</dbReference>
<dbReference type="RefSeq" id="WP_188545114.1">
    <property type="nucleotide sequence ID" value="NZ_BMCU01000002.1"/>
</dbReference>
<keyword evidence="8" id="KW-1185">Reference proteome</keyword>
<name>A0A917D5B2_9NOCA</name>
<dbReference type="InterPro" id="IPR035996">
    <property type="entry name" value="4pyrrol_Methylase_sf"/>
</dbReference>
<dbReference type="InterPro" id="IPR006365">
    <property type="entry name" value="Cbl_synth_CobL"/>
</dbReference>
<dbReference type="InterPro" id="IPR050714">
    <property type="entry name" value="Cobalamin_biosynth_MTase"/>
</dbReference>
<evidence type="ECO:0000313" key="8">
    <source>
        <dbReference type="Proteomes" id="UP000654257"/>
    </source>
</evidence>
<protein>
    <submittedName>
        <fullName evidence="7">Precorrin-6Y-methylase</fullName>
    </submittedName>
</protein>
<dbReference type="EMBL" id="BMCU01000002">
    <property type="protein sequence ID" value="GGG10255.1"/>
    <property type="molecule type" value="Genomic_DNA"/>
</dbReference>
<evidence type="ECO:0000256" key="4">
    <source>
        <dbReference type="ARBA" id="ARBA00022679"/>
    </source>
</evidence>
<dbReference type="InterPro" id="IPR029063">
    <property type="entry name" value="SAM-dependent_MTases_sf"/>
</dbReference>
<dbReference type="NCBIfam" id="TIGR02469">
    <property type="entry name" value="CbiT"/>
    <property type="match status" value="1"/>
</dbReference>